<proteinExistence type="predicted"/>
<evidence type="ECO:0000313" key="1">
    <source>
        <dbReference type="EMBL" id="KAI4327572.1"/>
    </source>
</evidence>
<evidence type="ECO:0000313" key="2">
    <source>
        <dbReference type="Proteomes" id="UP000828941"/>
    </source>
</evidence>
<name>A0ACB9MVA8_BAUVA</name>
<accession>A0ACB9MVA8</accession>
<dbReference type="EMBL" id="CM039433">
    <property type="protein sequence ID" value="KAI4327572.1"/>
    <property type="molecule type" value="Genomic_DNA"/>
</dbReference>
<reference evidence="1 2" key="1">
    <citation type="journal article" date="2022" name="DNA Res.">
        <title>Chromosomal-level genome assembly of the orchid tree Bauhinia variegata (Leguminosae; Cercidoideae) supports the allotetraploid origin hypothesis of Bauhinia.</title>
        <authorList>
            <person name="Zhong Y."/>
            <person name="Chen Y."/>
            <person name="Zheng D."/>
            <person name="Pang J."/>
            <person name="Liu Y."/>
            <person name="Luo S."/>
            <person name="Meng S."/>
            <person name="Qian L."/>
            <person name="Wei D."/>
            <person name="Dai S."/>
            <person name="Zhou R."/>
        </authorList>
    </citation>
    <scope>NUCLEOTIDE SEQUENCE [LARGE SCALE GENOMIC DNA]</scope>
    <source>
        <strain evidence="1">BV-YZ2020</strain>
    </source>
</reference>
<gene>
    <name evidence="1" type="ORF">L6164_020014</name>
</gene>
<organism evidence="1 2">
    <name type="scientific">Bauhinia variegata</name>
    <name type="common">Purple orchid tree</name>
    <name type="synonym">Phanera variegata</name>
    <dbReference type="NCBI Taxonomy" id="167791"/>
    <lineage>
        <taxon>Eukaryota</taxon>
        <taxon>Viridiplantae</taxon>
        <taxon>Streptophyta</taxon>
        <taxon>Embryophyta</taxon>
        <taxon>Tracheophyta</taxon>
        <taxon>Spermatophyta</taxon>
        <taxon>Magnoliopsida</taxon>
        <taxon>eudicotyledons</taxon>
        <taxon>Gunneridae</taxon>
        <taxon>Pentapetalae</taxon>
        <taxon>rosids</taxon>
        <taxon>fabids</taxon>
        <taxon>Fabales</taxon>
        <taxon>Fabaceae</taxon>
        <taxon>Cercidoideae</taxon>
        <taxon>Cercideae</taxon>
        <taxon>Bauhiniinae</taxon>
        <taxon>Bauhinia</taxon>
    </lineage>
</organism>
<sequence length="416" mass="44315">MPSGILSKLNATIYRGFRDAITRQQAVPRSFVRRKPMAVPTSKAVVGDVYVDDIFTSCNNALDLTKPTSVYFKDRVRKGSLQASVNLRRPEPLSGLLSFGYSTFHATGRNLNSSLLRGPRLNNSSASTSACYSARAAHDVAFDGSNRDEELANSSISIDQSPLGGKIAKLFSGSCYLPHPDKEETGGEDAHFICTDEQAIGVADGVGGWADVGVNAGLFARELMSNSVRAIQEEPKGSINPVRVLEKAHSGTTAKGSSTACIIALTEKGLHAINLGDSGFIVIRNGCTIFRSPVQQHGFNFTYQLESGNGGDLPSSGQVFTISVAPGDVVIAGTDGLFDNLYNNEVTAVVVHAIRAGLEPQVTAQKIAALARQRAQDKNRQTPFSTAAQEAGFRYYGGKLDDITVVVSYITSSISS</sequence>
<dbReference type="Proteomes" id="UP000828941">
    <property type="component" value="Chromosome 8"/>
</dbReference>
<comment type="caution">
    <text evidence="1">The sequence shown here is derived from an EMBL/GenBank/DDBJ whole genome shotgun (WGS) entry which is preliminary data.</text>
</comment>
<keyword evidence="2" id="KW-1185">Reference proteome</keyword>
<protein>
    <submittedName>
        <fullName evidence="1">Uncharacterized protein</fullName>
    </submittedName>
</protein>